<dbReference type="EMBL" id="CAFBMJ010000104">
    <property type="protein sequence ID" value="CAB4908564.1"/>
    <property type="molecule type" value="Genomic_DNA"/>
</dbReference>
<sequence>MIVESRGTHCGHYHSRSCPPAHPQVLLCANDHCAATTLHHEALSIHCCVAQLLESSNRLPLPTLALPARQSHPVDQVARPAHPRVASCQPMQQFPIRRAMLRQQQPHEWHIRQSHQCCLLLLTFQVRPASRLLMAVVGPRAATRCK</sequence>
<name>A0A6J7GN78_9ZZZZ</name>
<organism evidence="1">
    <name type="scientific">freshwater metagenome</name>
    <dbReference type="NCBI Taxonomy" id="449393"/>
    <lineage>
        <taxon>unclassified sequences</taxon>
        <taxon>metagenomes</taxon>
        <taxon>ecological metagenomes</taxon>
    </lineage>
</organism>
<protein>
    <submittedName>
        <fullName evidence="1">Unannotated protein</fullName>
    </submittedName>
</protein>
<dbReference type="AlphaFoldDB" id="A0A6J7GN78"/>
<proteinExistence type="predicted"/>
<evidence type="ECO:0000313" key="1">
    <source>
        <dbReference type="EMBL" id="CAB4908564.1"/>
    </source>
</evidence>
<gene>
    <name evidence="1" type="ORF">UFOPK3573_01081</name>
</gene>
<accession>A0A6J7GN78</accession>
<reference evidence="1" key="1">
    <citation type="submission" date="2020-05" db="EMBL/GenBank/DDBJ databases">
        <authorList>
            <person name="Chiriac C."/>
            <person name="Salcher M."/>
            <person name="Ghai R."/>
            <person name="Kavagutti S V."/>
        </authorList>
    </citation>
    <scope>NUCLEOTIDE SEQUENCE</scope>
</reference>